<organism evidence="9 10">
    <name type="scientific">Streptococcus sanguinis</name>
    <dbReference type="NCBI Taxonomy" id="1305"/>
    <lineage>
        <taxon>Bacteria</taxon>
        <taxon>Bacillati</taxon>
        <taxon>Bacillota</taxon>
        <taxon>Bacilli</taxon>
        <taxon>Lactobacillales</taxon>
        <taxon>Streptococcaceae</taxon>
        <taxon>Streptococcus</taxon>
    </lineage>
</organism>
<dbReference type="InterPro" id="IPR036095">
    <property type="entry name" value="PTS_EIIB-like_sf"/>
</dbReference>
<dbReference type="GO" id="GO:0009401">
    <property type="term" value="P:phosphoenolpyruvate-dependent sugar phosphotransferase system"/>
    <property type="evidence" value="ECO:0007669"/>
    <property type="project" value="UniProtKB-KW"/>
</dbReference>
<keyword evidence="4" id="KW-0808">Transferase</keyword>
<sequence length="96" mass="10631">MKILLICAAGMSTSILMKKMEQYANDQGIDLDIKAVGLMDYQDYAQDYDVILLGPQVSYKLDSVKETVSKPVATIPTMDYAMGDCKNIFQLIKGIS</sequence>
<keyword evidence="3 9" id="KW-0762">Sugar transport</keyword>
<evidence type="ECO:0000256" key="3">
    <source>
        <dbReference type="ARBA" id="ARBA00022597"/>
    </source>
</evidence>
<dbReference type="Proteomes" id="UP000277597">
    <property type="component" value="Unassembled WGS sequence"/>
</dbReference>
<evidence type="ECO:0000256" key="5">
    <source>
        <dbReference type="ARBA" id="ARBA00022683"/>
    </source>
</evidence>
<dbReference type="PANTHER" id="PTHR34581:SF2">
    <property type="entry name" value="PTS SYSTEM N,N'-DIACETYLCHITOBIOSE-SPECIFIC EIIB COMPONENT"/>
    <property type="match status" value="1"/>
</dbReference>
<feature type="domain" description="PTS EIIB type-3" evidence="8">
    <location>
        <begin position="1"/>
        <end position="96"/>
    </location>
</feature>
<dbReference type="PANTHER" id="PTHR34581">
    <property type="entry name" value="PTS SYSTEM N,N'-DIACETYLCHITOBIOSE-SPECIFIC EIIB COMPONENT"/>
    <property type="match status" value="1"/>
</dbReference>
<dbReference type="InterPro" id="IPR013012">
    <property type="entry name" value="PTS_EIIB_3"/>
</dbReference>
<proteinExistence type="predicted"/>
<dbReference type="InterPro" id="IPR051819">
    <property type="entry name" value="PTS_sugar-specific_EIIB"/>
</dbReference>
<dbReference type="Gene3D" id="3.40.50.2300">
    <property type="match status" value="1"/>
</dbReference>
<keyword evidence="5" id="KW-0598">Phosphotransferase system</keyword>
<comment type="caution">
    <text evidence="9">The sequence shown here is derived from an EMBL/GenBank/DDBJ whole genome shotgun (WGS) entry which is preliminary data.</text>
</comment>
<dbReference type="PROSITE" id="PS51100">
    <property type="entry name" value="PTS_EIIB_TYPE_3"/>
    <property type="match status" value="1"/>
</dbReference>
<evidence type="ECO:0000313" key="10">
    <source>
        <dbReference type="Proteomes" id="UP000277597"/>
    </source>
</evidence>
<dbReference type="InterPro" id="IPR003501">
    <property type="entry name" value="PTS_EIIB_2/3"/>
</dbReference>
<evidence type="ECO:0000256" key="4">
    <source>
        <dbReference type="ARBA" id="ARBA00022679"/>
    </source>
</evidence>
<evidence type="ECO:0000256" key="6">
    <source>
        <dbReference type="ARBA" id="ARBA00022777"/>
    </source>
</evidence>
<dbReference type="Pfam" id="PF02302">
    <property type="entry name" value="PTS_IIB"/>
    <property type="match status" value="1"/>
</dbReference>
<evidence type="ECO:0000259" key="8">
    <source>
        <dbReference type="PROSITE" id="PS51100"/>
    </source>
</evidence>
<keyword evidence="2" id="KW-0597">Phosphoprotein</keyword>
<dbReference type="AlphaFoldDB" id="A0A3P1S7Z6"/>
<evidence type="ECO:0000256" key="1">
    <source>
        <dbReference type="ARBA" id="ARBA00022448"/>
    </source>
</evidence>
<accession>A0A3P1S7Z6</accession>
<protein>
    <submittedName>
        <fullName evidence="9">PTS sugar transporter subunit IIB</fullName>
    </submittedName>
</protein>
<gene>
    <name evidence="9" type="ORF">EII39_01995</name>
</gene>
<keyword evidence="6" id="KW-0418">Kinase</keyword>
<dbReference type="SUPFAM" id="SSF52794">
    <property type="entry name" value="PTS system IIB component-like"/>
    <property type="match status" value="1"/>
</dbReference>
<keyword evidence="1" id="KW-0813">Transport</keyword>
<evidence type="ECO:0000256" key="7">
    <source>
        <dbReference type="PROSITE-ProRule" id="PRU00423"/>
    </source>
</evidence>
<dbReference type="EMBL" id="RQZI01000002">
    <property type="protein sequence ID" value="RRC93288.1"/>
    <property type="molecule type" value="Genomic_DNA"/>
</dbReference>
<dbReference type="CDD" id="cd05564">
    <property type="entry name" value="PTS_IIB_chitobiose_lichenan"/>
    <property type="match status" value="1"/>
</dbReference>
<dbReference type="GO" id="GO:0008982">
    <property type="term" value="F:protein-N(PI)-phosphohistidine-sugar phosphotransferase activity"/>
    <property type="evidence" value="ECO:0007669"/>
    <property type="project" value="InterPro"/>
</dbReference>
<reference evidence="9 10" key="1">
    <citation type="submission" date="2018-11" db="EMBL/GenBank/DDBJ databases">
        <title>Genomes From Bacteria Associated with the Canine Oral Cavity: a Test Case for Automated Genome-Based Taxonomic Assignment.</title>
        <authorList>
            <person name="Coil D.A."/>
            <person name="Jospin G."/>
            <person name="Darling A.E."/>
            <person name="Wallis C."/>
            <person name="Davis I.J."/>
            <person name="Harris S."/>
            <person name="Eisen J.A."/>
            <person name="Holcombe L.J."/>
            <person name="O'Flynn C."/>
        </authorList>
    </citation>
    <scope>NUCLEOTIDE SEQUENCE [LARGE SCALE GENOMIC DNA]</scope>
    <source>
        <strain evidence="9 10">OH953</strain>
    </source>
</reference>
<dbReference type="GO" id="GO:0016301">
    <property type="term" value="F:kinase activity"/>
    <property type="evidence" value="ECO:0007669"/>
    <property type="project" value="UniProtKB-KW"/>
</dbReference>
<dbReference type="RefSeq" id="WP_124764646.1">
    <property type="nucleotide sequence ID" value="NZ_JAQCSC010000005.1"/>
</dbReference>
<evidence type="ECO:0000313" key="9">
    <source>
        <dbReference type="EMBL" id="RRC93288.1"/>
    </source>
</evidence>
<name>A0A3P1S7Z6_STRSA</name>
<evidence type="ECO:0000256" key="2">
    <source>
        <dbReference type="ARBA" id="ARBA00022553"/>
    </source>
</evidence>
<feature type="modified residue" description="Phosphocysteine; by EIIA" evidence="7">
    <location>
        <position position="7"/>
    </location>
</feature>